<dbReference type="Gene3D" id="1.10.10.2830">
    <property type="match status" value="1"/>
</dbReference>
<dbReference type="EMBL" id="JAUBDI010000002">
    <property type="protein sequence ID" value="MDW0112184.1"/>
    <property type="molecule type" value="Genomic_DNA"/>
</dbReference>
<dbReference type="SMART" id="SM00470">
    <property type="entry name" value="ParB"/>
    <property type="match status" value="1"/>
</dbReference>
<name>A0ABU4G5E7_9BACL</name>
<dbReference type="CDD" id="cd16393">
    <property type="entry name" value="SPO0J_N"/>
    <property type="match status" value="1"/>
</dbReference>
<gene>
    <name evidence="5" type="ORF">QT711_03235</name>
</gene>
<evidence type="ECO:0000313" key="6">
    <source>
        <dbReference type="Proteomes" id="UP001282284"/>
    </source>
</evidence>
<keyword evidence="2" id="KW-0159">Chromosome partition</keyword>
<feature type="domain" description="ParB-like N-terminal" evidence="4">
    <location>
        <begin position="9"/>
        <end position="98"/>
    </location>
</feature>
<sequence length="389" mass="45400">MKNDLKNLQKIEMDLIRTNPNQPRKHFDEESLIELSESIKSDGLMSPIMVRPLNGTYEIVQGERRYRAAKLAGIAEIQAFVEELNDDDAFHLSVIENIQREQMTPIEEANAFMKYVENGYTHEQIAKKVNKDRTFITSRLRMLQLLPELQDWIAERRISHGHVTQLLKYEAILNRHIGRNVSTRPVQKLFMSIFEDKSKISVNDVINWGENMRWHFLIAIVGTFNGRGETKIWNKHRSIKSFCGDYHLHIKTITPEDLEFLAEWDISHSDQSVKKSEIYRVYEDLESKLFNSELDINGIWDSQNVYYLGEKTLEQIEDSIKGYLDTIENSRNEMIKAYREAAENASLDEDKKSYLESANKLESMSDEEFMEYCLDGIDENVSRDTKVNG</sequence>
<comment type="caution">
    <text evidence="5">The sequence shown here is derived from an EMBL/GenBank/DDBJ whole genome shotgun (WGS) entry which is preliminary data.</text>
</comment>
<reference evidence="5 6" key="1">
    <citation type="submission" date="2023-06" db="EMBL/GenBank/DDBJ databases">
        <title>Sporosarcina sp. nov., isolated from Korean traditional fermented seafood 'Jeotgal'.</title>
        <authorList>
            <person name="Yang A.I."/>
            <person name="Shin N.-R."/>
        </authorList>
    </citation>
    <scope>NUCLEOTIDE SEQUENCE [LARGE SCALE GENOMIC DNA]</scope>
    <source>
        <strain evidence="5 6">KCTC13119</strain>
    </source>
</reference>
<protein>
    <submittedName>
        <fullName evidence="5">ParB/RepB/Spo0J family partition protein</fullName>
    </submittedName>
</protein>
<dbReference type="InterPro" id="IPR050336">
    <property type="entry name" value="Chromosome_partition/occlusion"/>
</dbReference>
<keyword evidence="6" id="KW-1185">Reference proteome</keyword>
<dbReference type="InterPro" id="IPR004437">
    <property type="entry name" value="ParB/RepB/Spo0J"/>
</dbReference>
<dbReference type="PANTHER" id="PTHR33375:SF1">
    <property type="entry name" value="CHROMOSOME-PARTITIONING PROTEIN PARB-RELATED"/>
    <property type="match status" value="1"/>
</dbReference>
<dbReference type="Gene3D" id="3.90.1530.30">
    <property type="match status" value="1"/>
</dbReference>
<dbReference type="RefSeq" id="WP_317942078.1">
    <property type="nucleotide sequence ID" value="NZ_JAUBDI010000002.1"/>
</dbReference>
<evidence type="ECO:0000256" key="3">
    <source>
        <dbReference type="SAM" id="Coils"/>
    </source>
</evidence>
<accession>A0ABU4G5E7</accession>
<dbReference type="InterPro" id="IPR003115">
    <property type="entry name" value="ParB_N"/>
</dbReference>
<dbReference type="InterPro" id="IPR036086">
    <property type="entry name" value="ParB/Sulfiredoxin_sf"/>
</dbReference>
<organism evidence="5 6">
    <name type="scientific">Sporosarcina saromensis</name>
    <dbReference type="NCBI Taxonomy" id="359365"/>
    <lineage>
        <taxon>Bacteria</taxon>
        <taxon>Bacillati</taxon>
        <taxon>Bacillota</taxon>
        <taxon>Bacilli</taxon>
        <taxon>Bacillales</taxon>
        <taxon>Caryophanaceae</taxon>
        <taxon>Sporosarcina</taxon>
    </lineage>
</organism>
<dbReference type="Pfam" id="PF02195">
    <property type="entry name" value="ParB_N"/>
    <property type="match status" value="1"/>
</dbReference>
<proteinExistence type="inferred from homology"/>
<evidence type="ECO:0000256" key="2">
    <source>
        <dbReference type="ARBA" id="ARBA00022829"/>
    </source>
</evidence>
<feature type="coiled-coil region" evidence="3">
    <location>
        <begin position="313"/>
        <end position="344"/>
    </location>
</feature>
<dbReference type="PANTHER" id="PTHR33375">
    <property type="entry name" value="CHROMOSOME-PARTITIONING PROTEIN PARB-RELATED"/>
    <property type="match status" value="1"/>
</dbReference>
<dbReference type="Pfam" id="PF17762">
    <property type="entry name" value="HTH_ParB"/>
    <property type="match status" value="1"/>
</dbReference>
<dbReference type="Proteomes" id="UP001282284">
    <property type="component" value="Unassembled WGS sequence"/>
</dbReference>
<dbReference type="InterPro" id="IPR041468">
    <property type="entry name" value="HTH_ParB/Spo0J"/>
</dbReference>
<comment type="similarity">
    <text evidence="1">Belongs to the ParB family.</text>
</comment>
<evidence type="ECO:0000256" key="1">
    <source>
        <dbReference type="ARBA" id="ARBA00006295"/>
    </source>
</evidence>
<keyword evidence="3" id="KW-0175">Coiled coil</keyword>
<evidence type="ECO:0000259" key="4">
    <source>
        <dbReference type="SMART" id="SM00470"/>
    </source>
</evidence>
<dbReference type="SUPFAM" id="SSF110849">
    <property type="entry name" value="ParB/Sulfiredoxin"/>
    <property type="match status" value="1"/>
</dbReference>
<dbReference type="NCBIfam" id="TIGR00180">
    <property type="entry name" value="parB_part"/>
    <property type="match status" value="1"/>
</dbReference>
<evidence type="ECO:0000313" key="5">
    <source>
        <dbReference type="EMBL" id="MDW0112184.1"/>
    </source>
</evidence>